<dbReference type="AlphaFoldDB" id="A0A2J9PKH9"/>
<comment type="caution">
    <text evidence="1">The sequence shown here is derived from an EMBL/GenBank/DDBJ whole genome shotgun (WGS) entry which is preliminary data.</text>
</comment>
<accession>A0A2J9PKH9</accession>
<sequence length="63" mass="7368">MKTKTIEWTKEQRQQQIEISVKAYAESGDVVHLEDIEAINEHYDDILKDLHTIPIVLKAQNYS</sequence>
<dbReference type="Proteomes" id="UP000192813">
    <property type="component" value="Unassembled WGS sequence"/>
</dbReference>
<evidence type="ECO:0000313" key="1">
    <source>
        <dbReference type="EMBL" id="PNL90863.1"/>
    </source>
</evidence>
<name>A0A2J9PKH9_9LACT</name>
<evidence type="ECO:0000313" key="2">
    <source>
        <dbReference type="Proteomes" id="UP000192813"/>
    </source>
</evidence>
<gene>
    <name evidence="1" type="ORF">A6J77_000705</name>
</gene>
<dbReference type="EMBL" id="NBTM02000001">
    <property type="protein sequence ID" value="PNL90863.1"/>
    <property type="molecule type" value="Genomic_DNA"/>
</dbReference>
<reference evidence="2" key="1">
    <citation type="submission" date="2017-12" db="EMBL/GenBank/DDBJ databases">
        <title>FDA dAtabase for Regulatory Grade micrObial Sequences (FDA-ARGOS): Supporting development and validation of Infectious Disease Dx tests.</title>
        <authorList>
            <person name="Hoffmann M."/>
            <person name="Allard M."/>
            <person name="Evans P."/>
            <person name="Brown E."/>
            <person name="Tallon L."/>
            <person name="Sadzewicz L."/>
            <person name="Sengamalay N."/>
            <person name="Ott S."/>
            <person name="Godinez A."/>
            <person name="Nagaraj S."/>
            <person name="Vavikolanu K."/>
            <person name="Aluvathingal J."/>
            <person name="Nadendla S."/>
            <person name="Sichtig H."/>
        </authorList>
    </citation>
    <scope>NUCLEOTIDE SEQUENCE [LARGE SCALE GENOMIC DNA]</scope>
    <source>
        <strain evidence="2">FDAARGOS_249</strain>
    </source>
</reference>
<protein>
    <submittedName>
        <fullName evidence="1">Uncharacterized protein</fullName>
    </submittedName>
</protein>
<organism evidence="1 2">
    <name type="scientific">Aerococcus viridans</name>
    <dbReference type="NCBI Taxonomy" id="1377"/>
    <lineage>
        <taxon>Bacteria</taxon>
        <taxon>Bacillati</taxon>
        <taxon>Bacillota</taxon>
        <taxon>Bacilli</taxon>
        <taxon>Lactobacillales</taxon>
        <taxon>Aerococcaceae</taxon>
        <taxon>Aerococcus</taxon>
    </lineage>
</organism>
<dbReference type="RefSeq" id="WP_083067639.1">
    <property type="nucleotide sequence ID" value="NZ_NBTM02000001.1"/>
</dbReference>
<proteinExistence type="predicted"/>